<keyword evidence="6" id="KW-1185">Reference proteome</keyword>
<comment type="caution">
    <text evidence="5">The sequence shown here is derived from an EMBL/GenBank/DDBJ whole genome shotgun (WGS) entry which is preliminary data.</text>
</comment>
<sequence length="619" mass="70291">MEIQSRDDLERYLPDDAPWEQYPRRIINVQCIRRGDFDNGPVSEVIQRLHEFRGRYPGEERLLPWLVRSDKHYKTALRRARYRRYQVLSVEDNSDHQKTSIEKLFTLWEPVSDTEVYVIISRILRCSCSRWKHQKGRETPTCDHIIYVLLYVLNCPEPLRWQQAFLTKELKAIFEYSTAFDYRHNLAFPPNNTQCVRCFRDLAEQDYVVYAHCCRAWAHPECREIGREAENCCILQLDALDRFGSRQSSLATWSHYSSSPPRVADADINQPQEIDEDDNNRSDSISDDRPTAANDEEDSNSSYLSASRSVQFFKERSRLSLDSSPVGSSTSSDDSVVIKQEPESPCPPPQPSSSPRRQMPSRAAKEAVRARPDAYTGYSPRKQALTPVRPWSPRVSTTPIPLPVLSGYSQPIGGSQSPRRAQTVVPAPVVSPSAQGRAGTSMTVGRGSPLRIATAAIPSPSPAYLSPPARHEVDPFVSLPPPPTGALFASVLIRGGDVGSSIDKKKKTKKTKMSKKDKKMSKSEDITTGHASDQANVDDKFPPEVKKLKASKLERRKARLIKRVIRLQDRVEKAREKEKHVQWKIARLEKKKSKVAGKIDKLFDKSREKKEKKAKKKSV</sequence>
<dbReference type="Proteomes" id="UP001281003">
    <property type="component" value="Unassembled WGS sequence"/>
</dbReference>
<feature type="region of interest" description="Disordered" evidence="3">
    <location>
        <begin position="318"/>
        <end position="392"/>
    </location>
</feature>
<feature type="compositionally biased region" description="Low complexity" evidence="3">
    <location>
        <begin position="353"/>
        <end position="362"/>
    </location>
</feature>
<feature type="coiled-coil region" evidence="2">
    <location>
        <begin position="550"/>
        <end position="605"/>
    </location>
</feature>
<feature type="domain" description="SWIM-type" evidence="4">
    <location>
        <begin position="117"/>
        <end position="153"/>
    </location>
</feature>
<reference evidence="5" key="2">
    <citation type="submission" date="2023-07" db="EMBL/GenBank/DDBJ databases">
        <authorList>
            <consortium name="Lawrence Berkeley National Laboratory"/>
            <person name="Haridas S."/>
            <person name="Hensen N."/>
            <person name="Bonometti L."/>
            <person name="Westerberg I."/>
            <person name="Brannstrom I.O."/>
            <person name="Guillou S."/>
            <person name="Cros-Aarteil S."/>
            <person name="Calhoun S."/>
            <person name="Kuo A."/>
            <person name="Mondo S."/>
            <person name="Pangilinan J."/>
            <person name="Riley R."/>
            <person name="LaButti K."/>
            <person name="Andreopoulos B."/>
            <person name="Lipzen A."/>
            <person name="Chen C."/>
            <person name="Yanf M."/>
            <person name="Daum C."/>
            <person name="Ng V."/>
            <person name="Clum A."/>
            <person name="Steindorff A."/>
            <person name="Ohm R."/>
            <person name="Martin F."/>
            <person name="Silar P."/>
            <person name="Natvig D."/>
            <person name="Lalanne C."/>
            <person name="Gautier V."/>
            <person name="Ament-velasquez S.L."/>
            <person name="Kruys A."/>
            <person name="Hutchinson M.I."/>
            <person name="Powell A.J."/>
            <person name="Barry K."/>
            <person name="Miller A.N."/>
            <person name="Grigoriev I.V."/>
            <person name="Debuchy R."/>
            <person name="Gladieux P."/>
            <person name="Thoren M.H."/>
            <person name="Johannesson H."/>
        </authorList>
    </citation>
    <scope>NUCLEOTIDE SEQUENCE</scope>
    <source>
        <strain evidence="5">FGSC 1904</strain>
    </source>
</reference>
<feature type="compositionally biased region" description="Basic and acidic residues" evidence="3">
    <location>
        <begin position="363"/>
        <end position="372"/>
    </location>
</feature>
<dbReference type="EMBL" id="JAUTDP010000006">
    <property type="protein sequence ID" value="KAK3398771.1"/>
    <property type="molecule type" value="Genomic_DNA"/>
</dbReference>
<feature type="compositionally biased region" description="Basic residues" evidence="3">
    <location>
        <begin position="504"/>
        <end position="519"/>
    </location>
</feature>
<gene>
    <name evidence="5" type="ORF">B0T20DRAFT_353899</name>
</gene>
<name>A0AAE0PF61_SORBR</name>
<dbReference type="PROSITE" id="PS50966">
    <property type="entry name" value="ZF_SWIM"/>
    <property type="match status" value="1"/>
</dbReference>
<feature type="compositionally biased region" description="Basic and acidic residues" evidence="3">
    <location>
        <begin position="279"/>
        <end position="290"/>
    </location>
</feature>
<reference evidence="5" key="1">
    <citation type="journal article" date="2023" name="Mol. Phylogenet. Evol.">
        <title>Genome-scale phylogeny and comparative genomics of the fungal order Sordariales.</title>
        <authorList>
            <person name="Hensen N."/>
            <person name="Bonometti L."/>
            <person name="Westerberg I."/>
            <person name="Brannstrom I.O."/>
            <person name="Guillou S."/>
            <person name="Cros-Aarteil S."/>
            <person name="Calhoun S."/>
            <person name="Haridas S."/>
            <person name="Kuo A."/>
            <person name="Mondo S."/>
            <person name="Pangilinan J."/>
            <person name="Riley R."/>
            <person name="LaButti K."/>
            <person name="Andreopoulos B."/>
            <person name="Lipzen A."/>
            <person name="Chen C."/>
            <person name="Yan M."/>
            <person name="Daum C."/>
            <person name="Ng V."/>
            <person name="Clum A."/>
            <person name="Steindorff A."/>
            <person name="Ohm R.A."/>
            <person name="Martin F."/>
            <person name="Silar P."/>
            <person name="Natvig D.O."/>
            <person name="Lalanne C."/>
            <person name="Gautier V."/>
            <person name="Ament-Velasquez S.L."/>
            <person name="Kruys A."/>
            <person name="Hutchinson M.I."/>
            <person name="Powell A.J."/>
            <person name="Barry K."/>
            <person name="Miller A.N."/>
            <person name="Grigoriev I.V."/>
            <person name="Debuchy R."/>
            <person name="Gladieux P."/>
            <person name="Hiltunen Thoren M."/>
            <person name="Johannesson H."/>
        </authorList>
    </citation>
    <scope>NUCLEOTIDE SEQUENCE</scope>
    <source>
        <strain evidence="5">FGSC 1904</strain>
    </source>
</reference>
<feature type="region of interest" description="Disordered" evidence="3">
    <location>
        <begin position="499"/>
        <end position="543"/>
    </location>
</feature>
<evidence type="ECO:0000259" key="4">
    <source>
        <dbReference type="PROSITE" id="PS50966"/>
    </source>
</evidence>
<feature type="compositionally biased region" description="Low complexity" evidence="3">
    <location>
        <begin position="320"/>
        <end position="337"/>
    </location>
</feature>
<protein>
    <recommendedName>
        <fullName evidence="4">SWIM-type domain-containing protein</fullName>
    </recommendedName>
</protein>
<proteinExistence type="predicted"/>
<organism evidence="5 6">
    <name type="scientific">Sordaria brevicollis</name>
    <dbReference type="NCBI Taxonomy" id="83679"/>
    <lineage>
        <taxon>Eukaryota</taxon>
        <taxon>Fungi</taxon>
        <taxon>Dikarya</taxon>
        <taxon>Ascomycota</taxon>
        <taxon>Pezizomycotina</taxon>
        <taxon>Sordariomycetes</taxon>
        <taxon>Sordariomycetidae</taxon>
        <taxon>Sordariales</taxon>
        <taxon>Sordariaceae</taxon>
        <taxon>Sordaria</taxon>
    </lineage>
</organism>
<feature type="compositionally biased region" description="Polar residues" evidence="3">
    <location>
        <begin position="411"/>
        <end position="420"/>
    </location>
</feature>
<accession>A0AAE0PF61</accession>
<keyword evidence="1" id="KW-0863">Zinc-finger</keyword>
<keyword evidence="1" id="KW-0479">Metal-binding</keyword>
<keyword evidence="2" id="KW-0175">Coiled coil</keyword>
<dbReference type="AlphaFoldDB" id="A0AAE0PF61"/>
<keyword evidence="1" id="KW-0862">Zinc</keyword>
<evidence type="ECO:0000256" key="2">
    <source>
        <dbReference type="SAM" id="Coils"/>
    </source>
</evidence>
<dbReference type="InterPro" id="IPR007527">
    <property type="entry name" value="Znf_SWIM"/>
</dbReference>
<feature type="compositionally biased region" description="Low complexity" evidence="3">
    <location>
        <begin position="424"/>
        <end position="434"/>
    </location>
</feature>
<feature type="region of interest" description="Disordered" evidence="3">
    <location>
        <begin position="271"/>
        <end position="305"/>
    </location>
</feature>
<feature type="region of interest" description="Disordered" evidence="3">
    <location>
        <begin position="411"/>
        <end position="445"/>
    </location>
</feature>
<evidence type="ECO:0000313" key="6">
    <source>
        <dbReference type="Proteomes" id="UP001281003"/>
    </source>
</evidence>
<evidence type="ECO:0000256" key="3">
    <source>
        <dbReference type="SAM" id="MobiDB-lite"/>
    </source>
</evidence>
<evidence type="ECO:0000313" key="5">
    <source>
        <dbReference type="EMBL" id="KAK3398771.1"/>
    </source>
</evidence>
<evidence type="ECO:0000256" key="1">
    <source>
        <dbReference type="PROSITE-ProRule" id="PRU00325"/>
    </source>
</evidence>
<dbReference type="GO" id="GO:0008270">
    <property type="term" value="F:zinc ion binding"/>
    <property type="evidence" value="ECO:0007669"/>
    <property type="project" value="UniProtKB-KW"/>
</dbReference>